<dbReference type="EMBL" id="BAAAQN010000003">
    <property type="protein sequence ID" value="GAA2014596.1"/>
    <property type="molecule type" value="Genomic_DNA"/>
</dbReference>
<reference evidence="3" key="1">
    <citation type="journal article" date="2019" name="Int. J. Syst. Evol. Microbiol.">
        <title>The Global Catalogue of Microorganisms (GCM) 10K type strain sequencing project: providing services to taxonomists for standard genome sequencing and annotation.</title>
        <authorList>
            <consortium name="The Broad Institute Genomics Platform"/>
            <consortium name="The Broad Institute Genome Sequencing Center for Infectious Disease"/>
            <person name="Wu L."/>
            <person name="Ma J."/>
        </authorList>
    </citation>
    <scope>NUCLEOTIDE SEQUENCE [LARGE SCALE GENOMIC DNA]</scope>
    <source>
        <strain evidence="3">JCM 16014</strain>
    </source>
</reference>
<dbReference type="InterPro" id="IPR045063">
    <property type="entry name" value="Dynamin_N"/>
</dbReference>
<gene>
    <name evidence="2" type="ORF">GCM10009839_07010</name>
</gene>
<organism evidence="2 3">
    <name type="scientific">Catenulispora yoronensis</name>
    <dbReference type="NCBI Taxonomy" id="450799"/>
    <lineage>
        <taxon>Bacteria</taxon>
        <taxon>Bacillati</taxon>
        <taxon>Actinomycetota</taxon>
        <taxon>Actinomycetes</taxon>
        <taxon>Catenulisporales</taxon>
        <taxon>Catenulisporaceae</taxon>
        <taxon>Catenulispora</taxon>
    </lineage>
</organism>
<dbReference type="InterPro" id="IPR027417">
    <property type="entry name" value="P-loop_NTPase"/>
</dbReference>
<accession>A0ABP5F4V5</accession>
<comment type="caution">
    <text evidence="2">The sequence shown here is derived from an EMBL/GenBank/DDBJ whole genome shotgun (WGS) entry which is preliminary data.</text>
</comment>
<protein>
    <submittedName>
        <fullName evidence="2">Dynamin family protein</fullName>
    </submittedName>
</protein>
<dbReference type="Proteomes" id="UP001500751">
    <property type="component" value="Unassembled WGS sequence"/>
</dbReference>
<evidence type="ECO:0000313" key="3">
    <source>
        <dbReference type="Proteomes" id="UP001500751"/>
    </source>
</evidence>
<dbReference type="Pfam" id="PF00350">
    <property type="entry name" value="Dynamin_N"/>
    <property type="match status" value="1"/>
</dbReference>
<keyword evidence="3" id="KW-1185">Reference proteome</keyword>
<proteinExistence type="predicted"/>
<dbReference type="Gene3D" id="3.40.50.300">
    <property type="entry name" value="P-loop containing nucleotide triphosphate hydrolases"/>
    <property type="match status" value="1"/>
</dbReference>
<sequence length="499" mass="54753">MRALLQARLERLDARLRVAVVGRVCQGKSTLVNALIGERLTPTGTLELSFSVNHLRYGTDPGLTVHFTDPTRPPLPTSLADLEKFAARREDNADLLRSIEYLDVVSDRPYLAGFDLIDTAGLDSPWIEDSAKTLDFLKKSRDQVAAATLEATTSADALLVVMGRGGQSQTDDEMLRAFLGPRTGAASPVTTIGVLTKVEEMWRDHPDPFVGARMLRDDMFRSPAVRAVLFEIQPVCGRLAETAAGLDEADLEDIRTLAKVSAEDLERSVKSAAVFQRTDRGLPLDPARRDALRGRFTPFGLMTACCLIRDGVGTVDELRTRLEEVSGIRVLRDRLTDHFAHRSHLIKARITGEALRRQARGLRAGLTAPDAEALDTALETVETALRDEPGLDELDLLQRLVSGELRLGPDDREDVLHLVGEYGRSAAARLRLADTAAPADLAARARDLHDRWLGHLNAGRYRGSAHVVVARCANLLRAVAAARALLEDPDSADSRRRLR</sequence>
<name>A0ABP5F4V5_9ACTN</name>
<evidence type="ECO:0000313" key="2">
    <source>
        <dbReference type="EMBL" id="GAA2014596.1"/>
    </source>
</evidence>
<evidence type="ECO:0000259" key="1">
    <source>
        <dbReference type="Pfam" id="PF00350"/>
    </source>
</evidence>
<feature type="domain" description="Dynamin N-terminal" evidence="1">
    <location>
        <begin position="18"/>
        <end position="197"/>
    </location>
</feature>
<dbReference type="SUPFAM" id="SSF52540">
    <property type="entry name" value="P-loop containing nucleoside triphosphate hydrolases"/>
    <property type="match status" value="1"/>
</dbReference>